<dbReference type="Pfam" id="PF00753">
    <property type="entry name" value="Lactamase_B"/>
    <property type="match status" value="1"/>
</dbReference>
<name>A0A5C6UQZ0_9SPHN</name>
<feature type="signal peptide" evidence="5">
    <location>
        <begin position="1"/>
        <end position="21"/>
    </location>
</feature>
<sequence>MTRLPLTLTFLAILAACSQSAPTDARANEAGKTADAAESVTLARLDCGTIEVSDLSVFSVAGSYKGVHKTLTDSCYLIRHGDQLMLWDTGLPGDLAGKGPQHDAGWTMELARSLVDQLADLGIKPADIDIVGISHFHNDHTGQLAMFPNAKLLTGKGDWDAITAAQPDAGLNVAPYAHWAKDGGSVEPVSGDHDVFGDGSVVMLDLPGHTPGHTGLKVVTPGKTYLLTGDVAHFHANYDADDVPTWNTDKAASVESLKRFKGIAEEAGATVVIQHDPADIGLVPAARASAK</sequence>
<feature type="domain" description="Metallo-beta-lactamase" evidence="6">
    <location>
        <begin position="72"/>
        <end position="275"/>
    </location>
</feature>
<proteinExistence type="inferred from homology"/>
<dbReference type="PANTHER" id="PTHR42978">
    <property type="entry name" value="QUORUM-QUENCHING LACTONASE YTNP-RELATED-RELATED"/>
    <property type="match status" value="1"/>
</dbReference>
<keyword evidence="5" id="KW-0732">Signal</keyword>
<feature type="chain" id="PRO_5022757683" evidence="5">
    <location>
        <begin position="22"/>
        <end position="291"/>
    </location>
</feature>
<dbReference type="Gene3D" id="3.60.15.10">
    <property type="entry name" value="Ribonuclease Z/Hydroxyacylglutathione hydrolase-like"/>
    <property type="match status" value="1"/>
</dbReference>
<dbReference type="InterPro" id="IPR001279">
    <property type="entry name" value="Metallo-B-lactamas"/>
</dbReference>
<keyword evidence="4" id="KW-0862">Zinc</keyword>
<evidence type="ECO:0000256" key="4">
    <source>
        <dbReference type="ARBA" id="ARBA00022833"/>
    </source>
</evidence>
<dbReference type="AlphaFoldDB" id="A0A5C6UQZ0"/>
<accession>A0A5C6UQZ0</accession>
<evidence type="ECO:0000256" key="2">
    <source>
        <dbReference type="ARBA" id="ARBA00022723"/>
    </source>
</evidence>
<dbReference type="SUPFAM" id="SSF56281">
    <property type="entry name" value="Metallo-hydrolase/oxidoreductase"/>
    <property type="match status" value="1"/>
</dbReference>
<comment type="similarity">
    <text evidence="1">Belongs to the metallo-beta-lactamase superfamily.</text>
</comment>
<keyword evidence="8" id="KW-1185">Reference proteome</keyword>
<evidence type="ECO:0000256" key="5">
    <source>
        <dbReference type="SAM" id="SignalP"/>
    </source>
</evidence>
<evidence type="ECO:0000256" key="3">
    <source>
        <dbReference type="ARBA" id="ARBA00022801"/>
    </source>
</evidence>
<protein>
    <submittedName>
        <fullName evidence="7">N-acyl homoserine lactonase family protein</fullName>
    </submittedName>
</protein>
<evidence type="ECO:0000256" key="1">
    <source>
        <dbReference type="ARBA" id="ARBA00007749"/>
    </source>
</evidence>
<comment type="caution">
    <text evidence="7">The sequence shown here is derived from an EMBL/GenBank/DDBJ whole genome shotgun (WGS) entry which is preliminary data.</text>
</comment>
<evidence type="ECO:0000259" key="6">
    <source>
        <dbReference type="SMART" id="SM00849"/>
    </source>
</evidence>
<dbReference type="GO" id="GO:0016787">
    <property type="term" value="F:hydrolase activity"/>
    <property type="evidence" value="ECO:0007669"/>
    <property type="project" value="UniProtKB-KW"/>
</dbReference>
<dbReference type="InterPro" id="IPR051013">
    <property type="entry name" value="MBL_superfamily_lactonases"/>
</dbReference>
<dbReference type="GO" id="GO:0046872">
    <property type="term" value="F:metal ion binding"/>
    <property type="evidence" value="ECO:0007669"/>
    <property type="project" value="UniProtKB-KW"/>
</dbReference>
<dbReference type="SMART" id="SM00849">
    <property type="entry name" value="Lactamase_B"/>
    <property type="match status" value="1"/>
</dbReference>
<gene>
    <name evidence="7" type="ORF">FSZ31_00530</name>
</gene>
<evidence type="ECO:0000313" key="7">
    <source>
        <dbReference type="EMBL" id="TXC73288.1"/>
    </source>
</evidence>
<dbReference type="RefSeq" id="WP_147121126.1">
    <property type="nucleotide sequence ID" value="NZ_VOPY01000001.1"/>
</dbReference>
<reference evidence="7 8" key="1">
    <citation type="submission" date="2019-08" db="EMBL/GenBank/DDBJ databases">
        <title>Sphingorhabdus soil sp. nov., isolated from arctic soil.</title>
        <authorList>
            <person name="Liu Y."/>
        </authorList>
    </citation>
    <scope>NUCLEOTIDE SEQUENCE [LARGE SCALE GENOMIC DNA]</scope>
    <source>
        <strain evidence="7 8">D-2Q-5-6</strain>
    </source>
</reference>
<dbReference type="Proteomes" id="UP000321129">
    <property type="component" value="Unassembled WGS sequence"/>
</dbReference>
<dbReference type="PROSITE" id="PS51257">
    <property type="entry name" value="PROKAR_LIPOPROTEIN"/>
    <property type="match status" value="1"/>
</dbReference>
<keyword evidence="2" id="KW-0479">Metal-binding</keyword>
<evidence type="ECO:0000313" key="8">
    <source>
        <dbReference type="Proteomes" id="UP000321129"/>
    </source>
</evidence>
<dbReference type="OrthoDB" id="9773738at2"/>
<dbReference type="PANTHER" id="PTHR42978:SF3">
    <property type="entry name" value="BLR3078 PROTEIN"/>
    <property type="match status" value="1"/>
</dbReference>
<dbReference type="CDD" id="cd07729">
    <property type="entry name" value="AHL_lactonase_MBL-fold"/>
    <property type="match status" value="1"/>
</dbReference>
<organism evidence="7 8">
    <name type="scientific">Flavisphingopyxis soli</name>
    <dbReference type="NCBI Taxonomy" id="2601267"/>
    <lineage>
        <taxon>Bacteria</taxon>
        <taxon>Pseudomonadati</taxon>
        <taxon>Pseudomonadota</taxon>
        <taxon>Alphaproteobacteria</taxon>
        <taxon>Sphingomonadales</taxon>
        <taxon>Sphingopyxidaceae</taxon>
        <taxon>Flavisphingopyxis</taxon>
    </lineage>
</organism>
<dbReference type="InterPro" id="IPR036866">
    <property type="entry name" value="RibonucZ/Hydroxyglut_hydro"/>
</dbReference>
<dbReference type="EMBL" id="VOPY01000001">
    <property type="protein sequence ID" value="TXC73288.1"/>
    <property type="molecule type" value="Genomic_DNA"/>
</dbReference>
<keyword evidence="3" id="KW-0378">Hydrolase</keyword>